<name>A0A2U1TT88_9GAMM</name>
<reference evidence="1 2" key="1">
    <citation type="submission" date="2018-04" db="EMBL/GenBank/DDBJ databases">
        <title>Brenneria corticis sp.nov.</title>
        <authorList>
            <person name="Li Y."/>
        </authorList>
    </citation>
    <scope>NUCLEOTIDE SEQUENCE [LARGE SCALE GENOMIC DNA]</scope>
    <source>
        <strain evidence="1 2">CFCC 11842</strain>
    </source>
</reference>
<organism evidence="1 2">
    <name type="scientific">Brenneria corticis</name>
    <dbReference type="NCBI Taxonomy" id="2173106"/>
    <lineage>
        <taxon>Bacteria</taxon>
        <taxon>Pseudomonadati</taxon>
        <taxon>Pseudomonadota</taxon>
        <taxon>Gammaproteobacteria</taxon>
        <taxon>Enterobacterales</taxon>
        <taxon>Pectobacteriaceae</taxon>
        <taxon>Brenneria</taxon>
    </lineage>
</organism>
<dbReference type="AlphaFoldDB" id="A0A2U1TT88"/>
<comment type="caution">
    <text evidence="1">The sequence shown here is derived from an EMBL/GenBank/DDBJ whole genome shotgun (WGS) entry which is preliminary data.</text>
</comment>
<protein>
    <submittedName>
        <fullName evidence="1">Uncharacterized protein</fullName>
    </submittedName>
</protein>
<accession>A0A2U1TT88</accession>
<keyword evidence="2" id="KW-1185">Reference proteome</keyword>
<dbReference type="EMBL" id="QDKH01000022">
    <property type="protein sequence ID" value="PWC12609.1"/>
    <property type="molecule type" value="Genomic_DNA"/>
</dbReference>
<dbReference type="RefSeq" id="WP_136167637.1">
    <property type="nucleotide sequence ID" value="NZ_KZ819086.1"/>
</dbReference>
<evidence type="ECO:0000313" key="2">
    <source>
        <dbReference type="Proteomes" id="UP000296159"/>
    </source>
</evidence>
<dbReference type="Proteomes" id="UP000296159">
    <property type="component" value="Unassembled WGS sequence"/>
</dbReference>
<gene>
    <name evidence="1" type="ORF">DDT56_17135</name>
</gene>
<sequence length="142" mass="16108">MAKEAMQDDSPLCRNDKILTLIIERLFLTLMSRGLMTIDFFGGITAALVKQAKLHSIFLVVPPEHIKARIVQSLEHRNPGWVDFILSLGGIDQATSHFIKQQENMFSLNETISTYKHAIIEVDDIADLSDETLLENILRPIY</sequence>
<proteinExistence type="predicted"/>
<evidence type="ECO:0000313" key="1">
    <source>
        <dbReference type="EMBL" id="PWC12609.1"/>
    </source>
</evidence>